<dbReference type="AlphaFoldDB" id="A0A4Q9PFT9"/>
<sequence length="155" mass="17128">MDGRLERPFMVLRLSDSPQSPSPSTNRIPCSPVGATRPTPPYSPVRATRSLTPTFPNREFMQLPKADTFCAVGSPSRLQADIVGAPGCTWGNFRLVFGWGLSCHCPQRRFRVSGSRAATWMGTALRSWHPRNLGPGVGPWSPWRCSRASRWCSSP</sequence>
<proteinExistence type="predicted"/>
<evidence type="ECO:0000313" key="2">
    <source>
        <dbReference type="EMBL" id="TBU53105.1"/>
    </source>
</evidence>
<dbReference type="Proteomes" id="UP000292082">
    <property type="component" value="Unassembled WGS sequence"/>
</dbReference>
<reference evidence="2 3" key="1">
    <citation type="submission" date="2019-01" db="EMBL/GenBank/DDBJ databases">
        <title>Draft genome sequences of three monokaryotic isolates of the white-rot basidiomycete fungus Dichomitus squalens.</title>
        <authorList>
            <consortium name="DOE Joint Genome Institute"/>
            <person name="Lopez S.C."/>
            <person name="Andreopoulos B."/>
            <person name="Pangilinan J."/>
            <person name="Lipzen A."/>
            <person name="Riley R."/>
            <person name="Ahrendt S."/>
            <person name="Ng V."/>
            <person name="Barry K."/>
            <person name="Daum C."/>
            <person name="Grigoriev I.V."/>
            <person name="Hilden K.S."/>
            <person name="Makela M.R."/>
            <person name="de Vries R.P."/>
        </authorList>
    </citation>
    <scope>NUCLEOTIDE SEQUENCE [LARGE SCALE GENOMIC DNA]</scope>
    <source>
        <strain evidence="2 3">CBS 464.89</strain>
    </source>
</reference>
<protein>
    <submittedName>
        <fullName evidence="2">Uncharacterized protein</fullName>
    </submittedName>
</protein>
<evidence type="ECO:0000256" key="1">
    <source>
        <dbReference type="SAM" id="MobiDB-lite"/>
    </source>
</evidence>
<gene>
    <name evidence="2" type="ORF">BD310DRAFT_938756</name>
</gene>
<keyword evidence="3" id="KW-1185">Reference proteome</keyword>
<organism evidence="2 3">
    <name type="scientific">Dichomitus squalens</name>
    <dbReference type="NCBI Taxonomy" id="114155"/>
    <lineage>
        <taxon>Eukaryota</taxon>
        <taxon>Fungi</taxon>
        <taxon>Dikarya</taxon>
        <taxon>Basidiomycota</taxon>
        <taxon>Agaricomycotina</taxon>
        <taxon>Agaricomycetes</taxon>
        <taxon>Polyporales</taxon>
        <taxon>Polyporaceae</taxon>
        <taxon>Dichomitus</taxon>
    </lineage>
</organism>
<feature type="compositionally biased region" description="Polar residues" evidence="1">
    <location>
        <begin position="16"/>
        <end position="28"/>
    </location>
</feature>
<evidence type="ECO:0000313" key="3">
    <source>
        <dbReference type="Proteomes" id="UP000292082"/>
    </source>
</evidence>
<accession>A0A4Q9PFT9</accession>
<dbReference type="EMBL" id="ML145225">
    <property type="protein sequence ID" value="TBU53105.1"/>
    <property type="molecule type" value="Genomic_DNA"/>
</dbReference>
<feature type="region of interest" description="Disordered" evidence="1">
    <location>
        <begin position="13"/>
        <end position="48"/>
    </location>
</feature>
<name>A0A4Q9PFT9_9APHY</name>